<evidence type="ECO:0000313" key="2">
    <source>
        <dbReference type="Proteomes" id="UP000276133"/>
    </source>
</evidence>
<name>A0A3M7QYJ5_BRAPC</name>
<keyword evidence="2" id="KW-1185">Reference proteome</keyword>
<evidence type="ECO:0000313" key="1">
    <source>
        <dbReference type="EMBL" id="RNA16171.1"/>
    </source>
</evidence>
<organism evidence="1 2">
    <name type="scientific">Brachionus plicatilis</name>
    <name type="common">Marine rotifer</name>
    <name type="synonym">Brachionus muelleri</name>
    <dbReference type="NCBI Taxonomy" id="10195"/>
    <lineage>
        <taxon>Eukaryota</taxon>
        <taxon>Metazoa</taxon>
        <taxon>Spiralia</taxon>
        <taxon>Gnathifera</taxon>
        <taxon>Rotifera</taxon>
        <taxon>Eurotatoria</taxon>
        <taxon>Monogononta</taxon>
        <taxon>Pseudotrocha</taxon>
        <taxon>Ploima</taxon>
        <taxon>Brachionidae</taxon>
        <taxon>Brachionus</taxon>
    </lineage>
</organism>
<reference evidence="1 2" key="1">
    <citation type="journal article" date="2018" name="Sci. Rep.">
        <title>Genomic signatures of local adaptation to the degree of environmental predictability in rotifers.</title>
        <authorList>
            <person name="Franch-Gras L."/>
            <person name="Hahn C."/>
            <person name="Garcia-Roger E.M."/>
            <person name="Carmona M.J."/>
            <person name="Serra M."/>
            <person name="Gomez A."/>
        </authorList>
    </citation>
    <scope>NUCLEOTIDE SEQUENCE [LARGE SCALE GENOMIC DNA]</scope>
    <source>
        <strain evidence="1">HYR1</strain>
    </source>
</reference>
<dbReference type="AlphaFoldDB" id="A0A3M7QYJ5"/>
<comment type="caution">
    <text evidence="1">The sequence shown here is derived from an EMBL/GenBank/DDBJ whole genome shotgun (WGS) entry which is preliminary data.</text>
</comment>
<dbReference type="Proteomes" id="UP000276133">
    <property type="component" value="Unassembled WGS sequence"/>
</dbReference>
<dbReference type="EMBL" id="REGN01004783">
    <property type="protein sequence ID" value="RNA16171.1"/>
    <property type="molecule type" value="Genomic_DNA"/>
</dbReference>
<sequence length="70" mass="7531">MADLLSNLPLPRFRRPRIASASTLTTKFRYILIVGWGCDRAGTGRVNEEAPAGSESFGLFGGDSGRGVFL</sequence>
<gene>
    <name evidence="1" type="ORF">BpHYR1_011612</name>
</gene>
<protein>
    <submittedName>
        <fullName evidence="1">Uncharacterized protein</fullName>
    </submittedName>
</protein>
<accession>A0A3M7QYJ5</accession>
<proteinExistence type="predicted"/>